<reference evidence="5 6" key="1">
    <citation type="submission" date="2014-04" db="EMBL/GenBank/DDBJ databases">
        <authorList>
            <consortium name="DOE Joint Genome Institute"/>
            <person name="Kuo A."/>
            <person name="Kohler A."/>
            <person name="Nagy L.G."/>
            <person name="Floudas D."/>
            <person name="Copeland A."/>
            <person name="Barry K.W."/>
            <person name="Cichocki N."/>
            <person name="Veneault-Fourrey C."/>
            <person name="LaButti K."/>
            <person name="Lindquist E.A."/>
            <person name="Lipzen A."/>
            <person name="Lundell T."/>
            <person name="Morin E."/>
            <person name="Murat C."/>
            <person name="Sun H."/>
            <person name="Tunlid A."/>
            <person name="Henrissat B."/>
            <person name="Grigoriev I.V."/>
            <person name="Hibbett D.S."/>
            <person name="Martin F."/>
            <person name="Nordberg H.P."/>
            <person name="Cantor M.N."/>
            <person name="Hua S.X."/>
        </authorList>
    </citation>
    <scope>NUCLEOTIDE SEQUENCE [LARGE SCALE GENOMIC DNA]</scope>
    <source>
        <strain evidence="5 6">LaAM-08-1</strain>
    </source>
</reference>
<dbReference type="PANTHER" id="PTHR13390:SF0">
    <property type="entry name" value="LIPID DROPLET-ASSOCIATED HYDROLASE"/>
    <property type="match status" value="1"/>
</dbReference>
<keyword evidence="3" id="KW-0551">Lipid droplet</keyword>
<keyword evidence="6" id="KW-1185">Reference proteome</keyword>
<comment type="subcellular location">
    <subcellularLocation>
        <location evidence="1">Lipid droplet</location>
    </subcellularLocation>
</comment>
<dbReference type="InterPro" id="IPR019363">
    <property type="entry name" value="LDAH"/>
</dbReference>
<name>A0A0C9YB70_9AGAR</name>
<gene>
    <name evidence="5" type="ORF">K443DRAFT_129151</name>
</gene>
<dbReference type="GO" id="GO:0019915">
    <property type="term" value="P:lipid storage"/>
    <property type="evidence" value="ECO:0007669"/>
    <property type="project" value="InterPro"/>
</dbReference>
<organism evidence="5 6">
    <name type="scientific">Laccaria amethystina LaAM-08-1</name>
    <dbReference type="NCBI Taxonomy" id="1095629"/>
    <lineage>
        <taxon>Eukaryota</taxon>
        <taxon>Fungi</taxon>
        <taxon>Dikarya</taxon>
        <taxon>Basidiomycota</taxon>
        <taxon>Agaricomycotina</taxon>
        <taxon>Agaricomycetes</taxon>
        <taxon>Agaricomycetidae</taxon>
        <taxon>Agaricales</taxon>
        <taxon>Agaricineae</taxon>
        <taxon>Hydnangiaceae</taxon>
        <taxon>Laccaria</taxon>
    </lineage>
</organism>
<dbReference type="AlphaFoldDB" id="A0A0C9YB70"/>
<dbReference type="GO" id="GO:0016298">
    <property type="term" value="F:lipase activity"/>
    <property type="evidence" value="ECO:0007669"/>
    <property type="project" value="InterPro"/>
</dbReference>
<dbReference type="GO" id="GO:0005811">
    <property type="term" value="C:lipid droplet"/>
    <property type="evidence" value="ECO:0007669"/>
    <property type="project" value="UniProtKB-SubCell"/>
</dbReference>
<evidence type="ECO:0000313" key="5">
    <source>
        <dbReference type="EMBL" id="KIK07477.1"/>
    </source>
</evidence>
<evidence type="ECO:0000256" key="2">
    <source>
        <dbReference type="ARBA" id="ARBA00008300"/>
    </source>
</evidence>
<proteinExistence type="inferred from homology"/>
<dbReference type="HOGENOM" id="CLU_018394_1_1_1"/>
<dbReference type="SUPFAM" id="SSF53474">
    <property type="entry name" value="alpha/beta-Hydrolases"/>
    <property type="match status" value="1"/>
</dbReference>
<dbReference type="OrthoDB" id="448051at2759"/>
<dbReference type="Pfam" id="PF10230">
    <property type="entry name" value="LIDHydrolase"/>
    <property type="match status" value="1"/>
</dbReference>
<dbReference type="Gene3D" id="3.40.50.1820">
    <property type="entry name" value="alpha/beta hydrolase"/>
    <property type="match status" value="1"/>
</dbReference>
<protein>
    <recommendedName>
        <fullName evidence="7">GPI inositol-deacylase</fullName>
    </recommendedName>
</protein>
<reference evidence="6" key="2">
    <citation type="submission" date="2015-01" db="EMBL/GenBank/DDBJ databases">
        <title>Evolutionary Origins and Diversification of the Mycorrhizal Mutualists.</title>
        <authorList>
            <consortium name="DOE Joint Genome Institute"/>
            <consortium name="Mycorrhizal Genomics Consortium"/>
            <person name="Kohler A."/>
            <person name="Kuo A."/>
            <person name="Nagy L.G."/>
            <person name="Floudas D."/>
            <person name="Copeland A."/>
            <person name="Barry K.W."/>
            <person name="Cichocki N."/>
            <person name="Veneault-Fourrey C."/>
            <person name="LaButti K."/>
            <person name="Lindquist E.A."/>
            <person name="Lipzen A."/>
            <person name="Lundell T."/>
            <person name="Morin E."/>
            <person name="Murat C."/>
            <person name="Riley R."/>
            <person name="Ohm R."/>
            <person name="Sun H."/>
            <person name="Tunlid A."/>
            <person name="Henrissat B."/>
            <person name="Grigoriev I.V."/>
            <person name="Hibbett D.S."/>
            <person name="Martin F."/>
        </authorList>
    </citation>
    <scope>NUCLEOTIDE SEQUENCE [LARGE SCALE GENOMIC DNA]</scope>
    <source>
        <strain evidence="6">LaAM-08-1</strain>
    </source>
</reference>
<dbReference type="InterPro" id="IPR029058">
    <property type="entry name" value="AB_hydrolase_fold"/>
</dbReference>
<accession>A0A0C9YB70</accession>
<comment type="similarity">
    <text evidence="2">Belongs to the AB hydrolase superfamily. LDAH family.</text>
</comment>
<evidence type="ECO:0000256" key="3">
    <source>
        <dbReference type="ARBA" id="ARBA00022677"/>
    </source>
</evidence>
<dbReference type="EMBL" id="KN838547">
    <property type="protein sequence ID" value="KIK07477.1"/>
    <property type="molecule type" value="Genomic_DNA"/>
</dbReference>
<dbReference type="Proteomes" id="UP000054477">
    <property type="component" value="Unassembled WGS sequence"/>
</dbReference>
<dbReference type="STRING" id="1095629.A0A0C9YB70"/>
<sequence length="285" mass="31519">MSHTLSGDQPNTEVTLQPSSFSSYLHNRCTDSSSFPGNPGLLDFYLPFLNALHQKDTTTTLAILALGHIGHSPVISAPQSTDSCGLASQVESVARVLNALKLEYGGTAKVALVGHSIGAWMSLQVLKSRAPDVSMIFLLFPTISNIANTPNGKRLSWAFSPTSISILLLLSRLVKYLPTYILCTIFRDWPLSQVLVLQRHLHSPWSIAAALNMAGEEMIAVQGLDLVLLEKHRQRLWFYYAGHDDWVGPEKNKLLSSFYPDERSQRIVQDESEIPHAFCIMACSL</sequence>
<evidence type="ECO:0000313" key="6">
    <source>
        <dbReference type="Proteomes" id="UP000054477"/>
    </source>
</evidence>
<dbReference type="PANTHER" id="PTHR13390">
    <property type="entry name" value="LIPASE"/>
    <property type="match status" value="1"/>
</dbReference>
<evidence type="ECO:0000256" key="4">
    <source>
        <dbReference type="ARBA" id="ARBA00022801"/>
    </source>
</evidence>
<keyword evidence="4" id="KW-0378">Hydrolase</keyword>
<evidence type="ECO:0008006" key="7">
    <source>
        <dbReference type="Google" id="ProtNLM"/>
    </source>
</evidence>
<evidence type="ECO:0000256" key="1">
    <source>
        <dbReference type="ARBA" id="ARBA00004502"/>
    </source>
</evidence>